<dbReference type="Gramene" id="MELO3C033366.2.1">
    <property type="protein sequence ID" value="MELO3C033366.2.1"/>
    <property type="gene ID" value="MELO3C033366.2"/>
</dbReference>
<accession>A0A9I9EG69</accession>
<dbReference type="Pfam" id="PF20167">
    <property type="entry name" value="Transposase_32"/>
    <property type="match status" value="1"/>
</dbReference>
<proteinExistence type="predicted"/>
<evidence type="ECO:0000313" key="2">
    <source>
        <dbReference type="EnsemblPlants" id="MELO3C033366.2.1"/>
    </source>
</evidence>
<sequence>MKNVVQRRIAEEVNFSDKHHSCLGVMSLIEKVGLSKNISNVGPFYPQLIGEFIVNLPTDFNDLSSPDYQTVHIRGLKFKISPVVINGFLRNNVGSDYSPSNPSNEVLASVLTGWTLSSWPVNGIHAVALSVKYVILHKVDIANWFSFSYASSVSVALGTFLYQICHDDSIDTGSFIYNQLLRHVGSFGVKIPIALQRFFSGLLLHLNNVVLTICPDDDCVDMLCSFIFASYLIHETVLRSGVLNKKRNLLLDKRGSLLGFCLKDIVRIVFLRIR</sequence>
<organism evidence="2">
    <name type="scientific">Cucumis melo</name>
    <name type="common">Muskmelon</name>
    <dbReference type="NCBI Taxonomy" id="3656"/>
    <lineage>
        <taxon>Eukaryota</taxon>
        <taxon>Viridiplantae</taxon>
        <taxon>Streptophyta</taxon>
        <taxon>Embryophyta</taxon>
        <taxon>Tracheophyta</taxon>
        <taxon>Spermatophyta</taxon>
        <taxon>Magnoliopsida</taxon>
        <taxon>eudicotyledons</taxon>
        <taxon>Gunneridae</taxon>
        <taxon>Pentapetalae</taxon>
        <taxon>rosids</taxon>
        <taxon>fabids</taxon>
        <taxon>Cucurbitales</taxon>
        <taxon>Cucurbitaceae</taxon>
        <taxon>Benincaseae</taxon>
        <taxon>Cucumis</taxon>
    </lineage>
</organism>
<evidence type="ECO:0000259" key="1">
    <source>
        <dbReference type="Pfam" id="PF20167"/>
    </source>
</evidence>
<reference evidence="2" key="1">
    <citation type="submission" date="2023-03" db="UniProtKB">
        <authorList>
            <consortium name="EnsemblPlants"/>
        </authorList>
    </citation>
    <scope>IDENTIFICATION</scope>
</reference>
<dbReference type="InterPro" id="IPR046796">
    <property type="entry name" value="Transposase_32_dom"/>
</dbReference>
<protein>
    <recommendedName>
        <fullName evidence="1">Putative plant transposon protein domain-containing protein</fullName>
    </recommendedName>
</protein>
<dbReference type="AlphaFoldDB" id="A0A9I9EG69"/>
<feature type="domain" description="Putative plant transposon protein" evidence="1">
    <location>
        <begin position="34"/>
        <end position="202"/>
    </location>
</feature>
<dbReference type="EnsemblPlants" id="MELO3C033366.2.1">
    <property type="protein sequence ID" value="MELO3C033366.2.1"/>
    <property type="gene ID" value="MELO3C033366.2"/>
</dbReference>
<name>A0A9I9EG69_CUCME</name>